<dbReference type="Gene3D" id="3.30.1360.130">
    <property type="entry name" value="Dipeptide transport protein"/>
    <property type="match status" value="1"/>
</dbReference>
<comment type="caution">
    <text evidence="1">The sequence shown here is derived from an EMBL/GenBank/DDBJ whole genome shotgun (WGS) entry which is preliminary data.</text>
</comment>
<accession>A0ABV6Z3C3</accession>
<gene>
    <name evidence="1" type="ORF">ACFL27_22340</name>
</gene>
<dbReference type="SUPFAM" id="SSF63992">
    <property type="entry name" value="Dipeptide transport protein"/>
    <property type="match status" value="1"/>
</dbReference>
<keyword evidence="2" id="KW-1185">Reference proteome</keyword>
<evidence type="ECO:0000313" key="1">
    <source>
        <dbReference type="EMBL" id="MFC1852948.1"/>
    </source>
</evidence>
<sequence length="272" mass="30397">MSKQKDLKIYISADIEGITGVVAWDETEEGKPDFNYFRKVMAQEVNAGIEAAFDKGAQEVVVRDAHGHARNILPSELHRKAKLIRSWSNGPLGMMEGIDRDYNAVMFIGYHAKAGTPNSPLKHTYSGQIFDLCVNDVSLPEAGWNALIAGYYKIPLIFASGDKALCTQVKSLIDTVITVPVKEGIGKACLTLHPEEAQALIKKGVSEAVDKFDQMKPFTLTAPYLLKITFSDESVAWRAKWYPGAQLKNERTLFFESKDFFDLLRFFHFVVA</sequence>
<dbReference type="Gene3D" id="3.40.50.10780">
    <property type="entry name" value="Dipeptide transport protein"/>
    <property type="match status" value="1"/>
</dbReference>
<reference evidence="1 2" key="1">
    <citation type="submission" date="2024-09" db="EMBL/GenBank/DDBJ databases">
        <title>Laminarin stimulates single cell rates of sulfate reduction while oxygen inhibits transcriptomic activity in coastal marine sediment.</title>
        <authorList>
            <person name="Lindsay M."/>
            <person name="Orcutt B."/>
            <person name="Emerson D."/>
            <person name="Stepanauskas R."/>
            <person name="D'Angelo T."/>
        </authorList>
    </citation>
    <scope>NUCLEOTIDE SEQUENCE [LARGE SCALE GENOMIC DNA]</scope>
    <source>
        <strain evidence="1">SAG AM-311-K15</strain>
    </source>
</reference>
<dbReference type="PIRSF" id="PIRSF015853">
    <property type="entry name" value="Pep_DppA"/>
    <property type="match status" value="1"/>
</dbReference>
<dbReference type="EMBL" id="JBHPBY010000394">
    <property type="protein sequence ID" value="MFC1852948.1"/>
    <property type="molecule type" value="Genomic_DNA"/>
</dbReference>
<dbReference type="InterPro" id="IPR027476">
    <property type="entry name" value="DppA_N"/>
</dbReference>
<evidence type="ECO:0000313" key="2">
    <source>
        <dbReference type="Proteomes" id="UP001594351"/>
    </source>
</evidence>
<name>A0ABV6Z3C3_UNCC1</name>
<organism evidence="1 2">
    <name type="scientific">candidate division CSSED10-310 bacterium</name>
    <dbReference type="NCBI Taxonomy" id="2855610"/>
    <lineage>
        <taxon>Bacteria</taxon>
        <taxon>Bacteria division CSSED10-310</taxon>
    </lineage>
</organism>
<protein>
    <submittedName>
        <fullName evidence="1">M55 family metallopeptidase</fullName>
    </submittedName>
</protein>
<dbReference type="InterPro" id="IPR007035">
    <property type="entry name" value="Peptidase_M55"/>
</dbReference>
<proteinExistence type="predicted"/>
<dbReference type="Proteomes" id="UP001594351">
    <property type="component" value="Unassembled WGS sequence"/>
</dbReference>
<dbReference type="CDD" id="cd08663">
    <property type="entry name" value="DAP_dppA_1"/>
    <property type="match status" value="1"/>
</dbReference>
<dbReference type="Pfam" id="PF04951">
    <property type="entry name" value="Peptidase_M55"/>
    <property type="match status" value="1"/>
</dbReference>
<dbReference type="InterPro" id="IPR036177">
    <property type="entry name" value="Peptidase_M55_sf"/>
</dbReference>